<dbReference type="InterPro" id="IPR003594">
    <property type="entry name" value="HATPase_dom"/>
</dbReference>
<dbReference type="GO" id="GO:0000155">
    <property type="term" value="F:phosphorelay sensor kinase activity"/>
    <property type="evidence" value="ECO:0007669"/>
    <property type="project" value="InterPro"/>
</dbReference>
<keyword evidence="10" id="KW-0472">Membrane</keyword>
<dbReference type="SMART" id="SM00388">
    <property type="entry name" value="HisKA"/>
    <property type="match status" value="1"/>
</dbReference>
<dbReference type="InterPro" id="IPR005467">
    <property type="entry name" value="His_kinase_dom"/>
</dbReference>
<dbReference type="Gene3D" id="3.30.565.10">
    <property type="entry name" value="Histidine kinase-like ATPase, C-terminal domain"/>
    <property type="match status" value="1"/>
</dbReference>
<evidence type="ECO:0000256" key="2">
    <source>
        <dbReference type="ARBA" id="ARBA00004651"/>
    </source>
</evidence>
<keyword evidence="6" id="KW-0808">Transferase</keyword>
<dbReference type="PANTHER" id="PTHR44936">
    <property type="entry name" value="SENSOR PROTEIN CREC"/>
    <property type="match status" value="1"/>
</dbReference>
<dbReference type="EC" id="2.7.13.3" evidence="3"/>
<feature type="domain" description="Histidine kinase" evidence="11">
    <location>
        <begin position="192"/>
        <end position="397"/>
    </location>
</feature>
<keyword evidence="13" id="KW-1185">Reference proteome</keyword>
<evidence type="ECO:0000256" key="8">
    <source>
        <dbReference type="ARBA" id="ARBA00022777"/>
    </source>
</evidence>
<dbReference type="EMBL" id="CP048836">
    <property type="protein sequence ID" value="QID19033.1"/>
    <property type="molecule type" value="Genomic_DNA"/>
</dbReference>
<evidence type="ECO:0000259" key="11">
    <source>
        <dbReference type="PROSITE" id="PS50109"/>
    </source>
</evidence>
<evidence type="ECO:0000313" key="13">
    <source>
        <dbReference type="Proteomes" id="UP000501991"/>
    </source>
</evidence>
<comment type="subcellular location">
    <subcellularLocation>
        <location evidence="2">Cell membrane</location>
        <topology evidence="2">Multi-pass membrane protein</topology>
    </subcellularLocation>
</comment>
<keyword evidence="9" id="KW-0067">ATP-binding</keyword>
<dbReference type="SMART" id="SM00387">
    <property type="entry name" value="HATPase_c"/>
    <property type="match status" value="1"/>
</dbReference>
<feature type="transmembrane region" description="Helical" evidence="10">
    <location>
        <begin position="134"/>
        <end position="156"/>
    </location>
</feature>
<keyword evidence="7" id="KW-0547">Nucleotide-binding</keyword>
<sequence length="398" mass="42815">MSLRWVSAALMFAAAIGARPMFGITVPREAIFVVAGTLALWNLITRRLGAATPGTSWPLFVELVVDLAGWGSFLYLTGGATNPMISLLLPIIAVGAAILPVRQAWMLAALSILVYAWLWSFHIPLQLPSSAHAALWHLAGMWATFTVSAIVIAWYVSRMTRAMRARDQALADAREQRLRGERVMALANLAAGAAHELGTPLGTMRLLVSELRRGTHPPDIQEDLALIDQQIEQCKSILGRLTEAAGRARASDIAARPINAWLDELLGRLQAQRPELHLVRRGEDVDASIAIDMAFTQAIHNVLTNALAVSRDAPVELDVCRRGALLDLCIADRGPGLPDDVRAAIDAPHLRERLPTEGLGIGLLLSVASIEHAGGSLHFSPRPGGGTIALITLPVARP</sequence>
<gene>
    <name evidence="12" type="ORF">G3580_16265</name>
</gene>
<evidence type="ECO:0000256" key="4">
    <source>
        <dbReference type="ARBA" id="ARBA00022475"/>
    </source>
</evidence>
<dbReference type="Proteomes" id="UP000501991">
    <property type="component" value="Chromosome"/>
</dbReference>
<dbReference type="PROSITE" id="PS50109">
    <property type="entry name" value="HIS_KIN"/>
    <property type="match status" value="1"/>
</dbReference>
<dbReference type="RefSeq" id="WP_173767248.1">
    <property type="nucleotide sequence ID" value="NZ_CP048836.1"/>
</dbReference>
<reference evidence="12 13" key="1">
    <citation type="submission" date="2020-02" db="EMBL/GenBank/DDBJ databases">
        <title>Nitrogenibacter mangrovi gen. nov., sp. nov. isolated from mangrove sediment, a denitrifying betaproteobacterium.</title>
        <authorList>
            <person name="Liao H."/>
            <person name="Tian Y."/>
        </authorList>
    </citation>
    <scope>NUCLEOTIDE SEQUENCE [LARGE SCALE GENOMIC DNA]</scope>
    <source>
        <strain evidence="12 13">M9-3-2</strain>
    </source>
</reference>
<dbReference type="Pfam" id="PF00512">
    <property type="entry name" value="HisKA"/>
    <property type="match status" value="1"/>
</dbReference>
<evidence type="ECO:0000256" key="7">
    <source>
        <dbReference type="ARBA" id="ARBA00022741"/>
    </source>
</evidence>
<feature type="transmembrane region" description="Helical" evidence="10">
    <location>
        <begin position="82"/>
        <end position="99"/>
    </location>
</feature>
<dbReference type="PRINTS" id="PR00344">
    <property type="entry name" value="BCTRLSENSOR"/>
</dbReference>
<dbReference type="InterPro" id="IPR050980">
    <property type="entry name" value="2C_sensor_his_kinase"/>
</dbReference>
<accession>A0A6C1B6H2</accession>
<name>A0A6C1B6H2_9RHOO</name>
<evidence type="ECO:0000313" key="12">
    <source>
        <dbReference type="EMBL" id="QID19033.1"/>
    </source>
</evidence>
<keyword evidence="10" id="KW-1133">Transmembrane helix</keyword>
<dbReference type="GO" id="GO:0005886">
    <property type="term" value="C:plasma membrane"/>
    <property type="evidence" value="ECO:0007669"/>
    <property type="project" value="UniProtKB-SubCell"/>
</dbReference>
<dbReference type="InterPro" id="IPR036890">
    <property type="entry name" value="HATPase_C_sf"/>
</dbReference>
<dbReference type="AlphaFoldDB" id="A0A6C1B6H2"/>
<dbReference type="GO" id="GO:0005524">
    <property type="term" value="F:ATP binding"/>
    <property type="evidence" value="ECO:0007669"/>
    <property type="project" value="UniProtKB-KW"/>
</dbReference>
<evidence type="ECO:0000256" key="10">
    <source>
        <dbReference type="SAM" id="Phobius"/>
    </source>
</evidence>
<dbReference type="SUPFAM" id="SSF47384">
    <property type="entry name" value="Homodimeric domain of signal transducing histidine kinase"/>
    <property type="match status" value="1"/>
</dbReference>
<keyword evidence="4" id="KW-1003">Cell membrane</keyword>
<keyword evidence="10" id="KW-0812">Transmembrane</keyword>
<evidence type="ECO:0000256" key="1">
    <source>
        <dbReference type="ARBA" id="ARBA00000085"/>
    </source>
</evidence>
<comment type="catalytic activity">
    <reaction evidence="1">
        <text>ATP + protein L-histidine = ADP + protein N-phospho-L-histidine.</text>
        <dbReference type="EC" id="2.7.13.3"/>
    </reaction>
</comment>
<keyword evidence="8 12" id="KW-0418">Kinase</keyword>
<proteinExistence type="predicted"/>
<evidence type="ECO:0000256" key="6">
    <source>
        <dbReference type="ARBA" id="ARBA00022679"/>
    </source>
</evidence>
<dbReference type="KEGG" id="azq:G3580_16265"/>
<evidence type="ECO:0000256" key="3">
    <source>
        <dbReference type="ARBA" id="ARBA00012438"/>
    </source>
</evidence>
<dbReference type="SUPFAM" id="SSF55874">
    <property type="entry name" value="ATPase domain of HSP90 chaperone/DNA topoisomerase II/histidine kinase"/>
    <property type="match status" value="1"/>
</dbReference>
<dbReference type="Gene3D" id="1.10.287.130">
    <property type="match status" value="1"/>
</dbReference>
<feature type="transmembrane region" description="Helical" evidence="10">
    <location>
        <begin position="104"/>
        <end position="122"/>
    </location>
</feature>
<dbReference type="CDD" id="cd00082">
    <property type="entry name" value="HisKA"/>
    <property type="match status" value="1"/>
</dbReference>
<keyword evidence="5" id="KW-0597">Phosphoprotein</keyword>
<dbReference type="PANTHER" id="PTHR44936:SF10">
    <property type="entry name" value="SENSOR PROTEIN RSTB"/>
    <property type="match status" value="1"/>
</dbReference>
<protein>
    <recommendedName>
        <fullName evidence="3">histidine kinase</fullName>
        <ecNumber evidence="3">2.7.13.3</ecNumber>
    </recommendedName>
</protein>
<dbReference type="Pfam" id="PF02518">
    <property type="entry name" value="HATPase_c"/>
    <property type="match status" value="1"/>
</dbReference>
<dbReference type="InterPro" id="IPR004358">
    <property type="entry name" value="Sig_transdc_His_kin-like_C"/>
</dbReference>
<evidence type="ECO:0000256" key="9">
    <source>
        <dbReference type="ARBA" id="ARBA00022840"/>
    </source>
</evidence>
<dbReference type="InterPro" id="IPR003661">
    <property type="entry name" value="HisK_dim/P_dom"/>
</dbReference>
<dbReference type="InterPro" id="IPR036097">
    <property type="entry name" value="HisK_dim/P_sf"/>
</dbReference>
<evidence type="ECO:0000256" key="5">
    <source>
        <dbReference type="ARBA" id="ARBA00022553"/>
    </source>
</evidence>
<organism evidence="12 13">
    <name type="scientific">Nitrogeniibacter mangrovi</name>
    <dbReference type="NCBI Taxonomy" id="2016596"/>
    <lineage>
        <taxon>Bacteria</taxon>
        <taxon>Pseudomonadati</taxon>
        <taxon>Pseudomonadota</taxon>
        <taxon>Betaproteobacteria</taxon>
        <taxon>Rhodocyclales</taxon>
        <taxon>Zoogloeaceae</taxon>
        <taxon>Nitrogeniibacter</taxon>
    </lineage>
</organism>